<accession>A0ABP8LU08</accession>
<dbReference type="PANTHER" id="PTHR12993">
    <property type="entry name" value="N-ACETYLGLUCOSAMINYL-PHOSPHATIDYLINOSITOL DE-N-ACETYLASE-RELATED"/>
    <property type="match status" value="1"/>
</dbReference>
<dbReference type="EMBL" id="BAABEY010000011">
    <property type="protein sequence ID" value="GAA4434410.1"/>
    <property type="molecule type" value="Genomic_DNA"/>
</dbReference>
<dbReference type="Pfam" id="PF02585">
    <property type="entry name" value="PIG-L"/>
    <property type="match status" value="1"/>
</dbReference>
<evidence type="ECO:0000313" key="2">
    <source>
        <dbReference type="Proteomes" id="UP001501508"/>
    </source>
</evidence>
<organism evidence="1 2">
    <name type="scientific">Ravibacter arvi</name>
    <dbReference type="NCBI Taxonomy" id="2051041"/>
    <lineage>
        <taxon>Bacteria</taxon>
        <taxon>Pseudomonadati</taxon>
        <taxon>Bacteroidota</taxon>
        <taxon>Cytophagia</taxon>
        <taxon>Cytophagales</taxon>
        <taxon>Spirosomataceae</taxon>
        <taxon>Ravibacter</taxon>
    </lineage>
</organism>
<gene>
    <name evidence="1" type="primary">bshB1</name>
    <name evidence="1" type="ORF">GCM10023091_09300</name>
</gene>
<dbReference type="InterPro" id="IPR023842">
    <property type="entry name" value="Bacillithiol_biosynth_BshB1"/>
</dbReference>
<dbReference type="Proteomes" id="UP001501508">
    <property type="component" value="Unassembled WGS sequence"/>
</dbReference>
<dbReference type="SUPFAM" id="SSF102588">
    <property type="entry name" value="LmbE-like"/>
    <property type="match status" value="1"/>
</dbReference>
<dbReference type="RefSeq" id="WP_345026905.1">
    <property type="nucleotide sequence ID" value="NZ_BAABEY010000011.1"/>
</dbReference>
<protein>
    <submittedName>
        <fullName evidence="1">Bacillithiol biosynthesis deacetylase BshB1</fullName>
    </submittedName>
</protein>
<evidence type="ECO:0000313" key="1">
    <source>
        <dbReference type="EMBL" id="GAA4434410.1"/>
    </source>
</evidence>
<dbReference type="Gene3D" id="3.40.50.10320">
    <property type="entry name" value="LmbE-like"/>
    <property type="match status" value="1"/>
</dbReference>
<proteinExistence type="predicted"/>
<reference evidence="2" key="1">
    <citation type="journal article" date="2019" name="Int. J. Syst. Evol. Microbiol.">
        <title>The Global Catalogue of Microorganisms (GCM) 10K type strain sequencing project: providing services to taxonomists for standard genome sequencing and annotation.</title>
        <authorList>
            <consortium name="The Broad Institute Genomics Platform"/>
            <consortium name="The Broad Institute Genome Sequencing Center for Infectious Disease"/>
            <person name="Wu L."/>
            <person name="Ma J."/>
        </authorList>
    </citation>
    <scope>NUCLEOTIDE SEQUENCE [LARGE SCALE GENOMIC DNA]</scope>
    <source>
        <strain evidence="2">JCM 31920</strain>
    </source>
</reference>
<comment type="caution">
    <text evidence="1">The sequence shown here is derived from an EMBL/GenBank/DDBJ whole genome shotgun (WGS) entry which is preliminary data.</text>
</comment>
<dbReference type="NCBIfam" id="TIGR04001">
    <property type="entry name" value="thiol_BshB1"/>
    <property type="match status" value="1"/>
</dbReference>
<keyword evidence="2" id="KW-1185">Reference proteome</keyword>
<dbReference type="PANTHER" id="PTHR12993:SF30">
    <property type="entry name" value="N-ACETYL-ALPHA-D-GLUCOSAMINYL L-MALATE DEACETYLASE 1"/>
    <property type="match status" value="1"/>
</dbReference>
<sequence length="241" mass="26540">MKLDILAIAVHPDDVELGCSGTLMMAVLQGKKVGIVDLTRGELGTRGTPEGRLAEAADAAALMGVPVRENVGLADGFFRNDPDHQMRIIPFIRKYSPDIVLTNAIDDRHPDHGRAGGLVADACFYSGLRKVETVGDDGKQQAPWRPKNVFHFIQDRYIKPDFIVDISPVFERKIQAIQAFKSQFFVPSYEKDEPQSYISTPAFLASVKARAQEMGHAVGVDYGEGFTSYRALGLKDLSVFL</sequence>
<dbReference type="InterPro" id="IPR024078">
    <property type="entry name" value="LmbE-like_dom_sf"/>
</dbReference>
<dbReference type="InterPro" id="IPR003737">
    <property type="entry name" value="GlcNAc_PI_deacetylase-related"/>
</dbReference>
<name>A0ABP8LU08_9BACT</name>